<dbReference type="RefSeq" id="WP_058776195.1">
    <property type="nucleotide sequence ID" value="NZ_LDSD01000014.1"/>
</dbReference>
<reference evidence="2 3" key="1">
    <citation type="journal article" date="2016" name="Front. Microbiol.">
        <title>Genomic Resource of Rice Seed Associated Bacteria.</title>
        <authorList>
            <person name="Midha S."/>
            <person name="Bansal K."/>
            <person name="Sharma S."/>
            <person name="Kumar N."/>
            <person name="Patil P.P."/>
            <person name="Chaudhry V."/>
            <person name="Patil P.B."/>
        </authorList>
    </citation>
    <scope>NUCLEOTIDE SEQUENCE [LARGE SCALE GENOMIC DNA]</scope>
    <source>
        <strain evidence="2 3">SA3</strain>
    </source>
</reference>
<keyword evidence="1" id="KW-0472">Membrane</keyword>
<gene>
    <name evidence="2" type="ORF">SA3R_17330</name>
</gene>
<evidence type="ECO:0000313" key="3">
    <source>
        <dbReference type="Proteomes" id="UP000071979"/>
    </source>
</evidence>
<proteinExistence type="predicted"/>
<sequence>MKLIIKNIILFSSIMTGFLFLSGAGIFPGFNTFKPPVELSRLVITISSLISFVFLGGKIIKILFKDDIKAHGNIK</sequence>
<protein>
    <submittedName>
        <fullName evidence="2">Uncharacterized protein</fullName>
    </submittedName>
</protein>
<evidence type="ECO:0000313" key="2">
    <source>
        <dbReference type="EMBL" id="KTS66240.1"/>
    </source>
</evidence>
<name>A0A8E1RVX7_9GAMM</name>
<feature type="transmembrane region" description="Helical" evidence="1">
    <location>
        <begin position="7"/>
        <end position="30"/>
    </location>
</feature>
<organism evidence="2 3">
    <name type="scientific">Pantoea dispersa</name>
    <dbReference type="NCBI Taxonomy" id="59814"/>
    <lineage>
        <taxon>Bacteria</taxon>
        <taxon>Pseudomonadati</taxon>
        <taxon>Pseudomonadota</taxon>
        <taxon>Gammaproteobacteria</taxon>
        <taxon>Enterobacterales</taxon>
        <taxon>Erwiniaceae</taxon>
        <taxon>Pantoea</taxon>
    </lineage>
</organism>
<comment type="caution">
    <text evidence="2">The sequence shown here is derived from an EMBL/GenBank/DDBJ whole genome shotgun (WGS) entry which is preliminary data.</text>
</comment>
<dbReference type="Proteomes" id="UP000071979">
    <property type="component" value="Unassembled WGS sequence"/>
</dbReference>
<keyword evidence="1" id="KW-1133">Transmembrane helix</keyword>
<keyword evidence="1" id="KW-0812">Transmembrane</keyword>
<dbReference type="AlphaFoldDB" id="A0A8E1RVX7"/>
<feature type="transmembrane region" description="Helical" evidence="1">
    <location>
        <begin position="42"/>
        <end position="64"/>
    </location>
</feature>
<evidence type="ECO:0000256" key="1">
    <source>
        <dbReference type="SAM" id="Phobius"/>
    </source>
</evidence>
<dbReference type="EMBL" id="LDSE01000031">
    <property type="protein sequence ID" value="KTS66240.1"/>
    <property type="molecule type" value="Genomic_DNA"/>
</dbReference>
<accession>A0A8E1RVX7</accession>